<dbReference type="Proteomes" id="UP000006671">
    <property type="component" value="Unassembled WGS sequence"/>
</dbReference>
<dbReference type="RefSeq" id="XP_002674031.1">
    <property type="nucleotide sequence ID" value="XM_002673985.1"/>
</dbReference>
<evidence type="ECO:0000313" key="3">
    <source>
        <dbReference type="Proteomes" id="UP000006671"/>
    </source>
</evidence>
<dbReference type="OMA" id="YRTWAPN"/>
<organism evidence="3">
    <name type="scientific">Naegleria gruberi</name>
    <name type="common">Amoeba</name>
    <dbReference type="NCBI Taxonomy" id="5762"/>
    <lineage>
        <taxon>Eukaryota</taxon>
        <taxon>Discoba</taxon>
        <taxon>Heterolobosea</taxon>
        <taxon>Tetramitia</taxon>
        <taxon>Eutetramitia</taxon>
        <taxon>Vahlkampfiidae</taxon>
        <taxon>Naegleria</taxon>
    </lineage>
</organism>
<keyword evidence="3" id="KW-1185">Reference proteome</keyword>
<proteinExistence type="predicted"/>
<dbReference type="InterPro" id="IPR024982">
    <property type="entry name" value="Rax2-like_C"/>
</dbReference>
<sequence>MSWEDCEDQVLSEYDINTYPSFLVFKSMRLVSNFSSETVFVLLAIFVATIQAANPFDTNNRPFVIGGNFKRVEKKTPSASFACYNTTLGDWTDYRWVDAQYSATQPAYYGLVYWNLESTTVLTTVNTVMDCATTPVMYMSYDQKKIYVGAIFTRVGTNSYATEVPQKYRIFSFDISSLPTLAAPTDVTSSYGLSTTYSLSTPIAVYAVSNGNQLLFAYPGTTNPAFVVFDPASTSWKEIIVTVIRSNANGYLALHSGTGELYAKSFDTTSPYASSFWKYDSTNSNYFVNVKTLASSTYVTTINQAANYIAQWTVGTGGLYYTVNIPNPSFTNFENGMQNVQKITLTPSPSDPVSLSKNRLTIVTDRTSVDTLPVSASISYIYYDENIKQLVVVLGDNGYQVIGTRDSDSTKQKYELTYRFQSVGKIVAYDATTDAYVVPYGGAFETVPTRFNIYPSTASVSCFSTATYYRTWAPNFAVYDQGKDMFVAENLLSGQIDYDWQNNKDASVTAVENSDDSSVVYVGGYFRTISGVVYNSIVARTKTGLVALGTGLRVHNFDFNTFDNTPGTVKKLVRSKDNKYLFVSGTFNRAGDLWVNGLAYWNIEKKTWNKLETNSMDSINDIDYDGRYLYVVGSLTRAGKYVVKNAARFDMESQTWLPMNDGLSSAASVGVVVDGKFVAWGSNGGSGVSFWQNLAVWSSNSWKAIEMDAANNNGCYSDREVCISSVPLTAVTYFKGKIYFLSAGTVYVSDTSMSKGTLYARGSLGTINAKTQFFNYPKSNTIGVASIGGVEFVEYNIDTKNIQHTNTRDSYVLADAPIAPKNVFAVVL</sequence>
<dbReference type="GeneID" id="8850652"/>
<dbReference type="SUPFAM" id="SSF50969">
    <property type="entry name" value="YVTN repeat-like/Quinoprotein amine dehydrogenase"/>
    <property type="match status" value="1"/>
</dbReference>
<dbReference type="EMBL" id="GG738886">
    <property type="protein sequence ID" value="EFC41287.1"/>
    <property type="molecule type" value="Genomic_DNA"/>
</dbReference>
<name>D2VP31_NAEGR</name>
<reference evidence="2 3" key="1">
    <citation type="journal article" date="2010" name="Cell">
        <title>The genome of Naegleria gruberi illuminates early eukaryotic versatility.</title>
        <authorList>
            <person name="Fritz-Laylin L.K."/>
            <person name="Prochnik S.E."/>
            <person name="Ginger M.L."/>
            <person name="Dacks J.B."/>
            <person name="Carpenter M.L."/>
            <person name="Field M.C."/>
            <person name="Kuo A."/>
            <person name="Paredez A."/>
            <person name="Chapman J."/>
            <person name="Pham J."/>
            <person name="Shu S."/>
            <person name="Neupane R."/>
            <person name="Cipriano M."/>
            <person name="Mancuso J."/>
            <person name="Tu H."/>
            <person name="Salamov A."/>
            <person name="Lindquist E."/>
            <person name="Shapiro H."/>
            <person name="Lucas S."/>
            <person name="Grigoriev I.V."/>
            <person name="Cande W.Z."/>
            <person name="Fulton C."/>
            <person name="Rokhsar D.S."/>
            <person name="Dawson S.C."/>
        </authorList>
    </citation>
    <scope>NUCLEOTIDE SEQUENCE [LARGE SCALE GENOMIC DNA]</scope>
    <source>
        <strain evidence="2 3">NEG-M</strain>
    </source>
</reference>
<dbReference type="KEGG" id="ngr:NAEGRDRAFT_80702"/>
<accession>D2VP31</accession>
<dbReference type="Pfam" id="PF12768">
    <property type="entry name" value="Rax2"/>
    <property type="match status" value="1"/>
</dbReference>
<dbReference type="OrthoDB" id="2503993at2759"/>
<evidence type="ECO:0000259" key="1">
    <source>
        <dbReference type="Pfam" id="PF12768"/>
    </source>
</evidence>
<feature type="domain" description="Rax2-like C-terminal" evidence="1">
    <location>
        <begin position="560"/>
        <end position="713"/>
    </location>
</feature>
<dbReference type="InParanoid" id="D2VP31"/>
<dbReference type="VEuPathDB" id="AmoebaDB:NAEGRDRAFT_80702"/>
<dbReference type="InterPro" id="IPR011044">
    <property type="entry name" value="Quino_amine_DH_bsu"/>
</dbReference>
<evidence type="ECO:0000313" key="2">
    <source>
        <dbReference type="EMBL" id="EFC41287.1"/>
    </source>
</evidence>
<protein>
    <recommendedName>
        <fullName evidence="1">Rax2-like C-terminal domain-containing protein</fullName>
    </recommendedName>
</protein>
<dbReference type="AlphaFoldDB" id="D2VP31"/>
<gene>
    <name evidence="2" type="ORF">NAEGRDRAFT_80702</name>
</gene>